<evidence type="ECO:0000259" key="1">
    <source>
        <dbReference type="Pfam" id="PF22016"/>
    </source>
</evidence>
<evidence type="ECO:0000313" key="2">
    <source>
        <dbReference type="EMBL" id="CUO40264.1"/>
    </source>
</evidence>
<sequence>MEFGITIPLQRQLKIPAPFYGSERELCYCWELHGIVLQGGRALTAVNASNCYTVVLCNLSAWEWDNYTEAAAQGIRTGFLAEGYTEQETDAYFRKAGAVTVTKTHGRRPVAALNRIMDFLWAAPVETDREAQYQKAHCRFANSGVLRAAGFGNGGGLSAAGVRERLTPLEYLELDMRRLGIVK</sequence>
<reference evidence="2 3" key="1">
    <citation type="submission" date="2015-09" db="EMBL/GenBank/DDBJ databases">
        <authorList>
            <consortium name="Pathogen Informatics"/>
        </authorList>
    </citation>
    <scope>NUCLEOTIDE SEQUENCE [LARGE SCALE GENOMIC DNA]</scope>
    <source>
        <strain evidence="2 3">2789STDY5608850</strain>
    </source>
</reference>
<dbReference type="EMBL" id="CYZE01000006">
    <property type="protein sequence ID" value="CUO40264.1"/>
    <property type="molecule type" value="Genomic_DNA"/>
</dbReference>
<name>A0A174ER05_9FIRM</name>
<accession>A0A174ER05</accession>
<protein>
    <submittedName>
        <fullName evidence="2">Plasmid pRiA4b ORF-3-like protein</fullName>
    </submittedName>
</protein>
<evidence type="ECO:0000313" key="3">
    <source>
        <dbReference type="Proteomes" id="UP000095651"/>
    </source>
</evidence>
<dbReference type="InterPro" id="IPR053864">
    <property type="entry name" value="DUF6933"/>
</dbReference>
<organism evidence="2 3">
    <name type="scientific">Hungatella hathewayi</name>
    <dbReference type="NCBI Taxonomy" id="154046"/>
    <lineage>
        <taxon>Bacteria</taxon>
        <taxon>Bacillati</taxon>
        <taxon>Bacillota</taxon>
        <taxon>Clostridia</taxon>
        <taxon>Lachnospirales</taxon>
        <taxon>Lachnospiraceae</taxon>
        <taxon>Hungatella</taxon>
    </lineage>
</organism>
<gene>
    <name evidence="2" type="ORF">ERS852407_02697</name>
</gene>
<feature type="domain" description="DUF6933" evidence="1">
    <location>
        <begin position="5"/>
        <end position="143"/>
    </location>
</feature>
<dbReference type="Proteomes" id="UP000095651">
    <property type="component" value="Unassembled WGS sequence"/>
</dbReference>
<dbReference type="AlphaFoldDB" id="A0A174ER05"/>
<proteinExistence type="predicted"/>
<dbReference type="Pfam" id="PF22016">
    <property type="entry name" value="DUF6933"/>
    <property type="match status" value="1"/>
</dbReference>